<dbReference type="InterPro" id="IPR037523">
    <property type="entry name" value="VOC_core"/>
</dbReference>
<reference evidence="2 3" key="1">
    <citation type="submission" date="2018-06" db="EMBL/GenBank/DDBJ databases">
        <title>Genomic Encyclopedia of Type Strains, Phase IV (KMG-IV): sequencing the most valuable type-strain genomes for metagenomic binning, comparative biology and taxonomic classification.</title>
        <authorList>
            <person name="Goeker M."/>
        </authorList>
    </citation>
    <scope>NUCLEOTIDE SEQUENCE [LARGE SCALE GENOMIC DNA]</scope>
    <source>
        <strain evidence="2 3">DSM 25532</strain>
    </source>
</reference>
<dbReference type="InterPro" id="IPR004360">
    <property type="entry name" value="Glyas_Fos-R_dOase_dom"/>
</dbReference>
<dbReference type="Proteomes" id="UP000253426">
    <property type="component" value="Unassembled WGS sequence"/>
</dbReference>
<feature type="domain" description="VOC" evidence="1">
    <location>
        <begin position="19"/>
        <end position="136"/>
    </location>
</feature>
<dbReference type="AlphaFoldDB" id="A0A366HCK9"/>
<dbReference type="InterPro" id="IPR029068">
    <property type="entry name" value="Glyas_Bleomycin-R_OHBP_Dase"/>
</dbReference>
<protein>
    <recommendedName>
        <fullName evidence="1">VOC domain-containing protein</fullName>
    </recommendedName>
</protein>
<keyword evidence="3" id="KW-1185">Reference proteome</keyword>
<dbReference type="SUPFAM" id="SSF54593">
    <property type="entry name" value="Glyoxalase/Bleomycin resistance protein/Dihydroxybiphenyl dioxygenase"/>
    <property type="match status" value="1"/>
</dbReference>
<organism evidence="2 3">
    <name type="scientific">Roseimicrobium gellanilyticum</name>
    <dbReference type="NCBI Taxonomy" id="748857"/>
    <lineage>
        <taxon>Bacteria</taxon>
        <taxon>Pseudomonadati</taxon>
        <taxon>Verrucomicrobiota</taxon>
        <taxon>Verrucomicrobiia</taxon>
        <taxon>Verrucomicrobiales</taxon>
        <taxon>Verrucomicrobiaceae</taxon>
        <taxon>Roseimicrobium</taxon>
    </lineage>
</organism>
<dbReference type="InterPro" id="IPR052164">
    <property type="entry name" value="Anthracycline_SecMetBiosynth"/>
</dbReference>
<evidence type="ECO:0000259" key="1">
    <source>
        <dbReference type="PROSITE" id="PS51819"/>
    </source>
</evidence>
<dbReference type="EMBL" id="QNRR01000009">
    <property type="protein sequence ID" value="RBP39710.1"/>
    <property type="molecule type" value="Genomic_DNA"/>
</dbReference>
<proteinExistence type="predicted"/>
<dbReference type="Gene3D" id="3.10.180.10">
    <property type="entry name" value="2,3-Dihydroxybiphenyl 1,2-Dioxygenase, domain 1"/>
    <property type="match status" value="1"/>
</dbReference>
<dbReference type="PROSITE" id="PS51819">
    <property type="entry name" value="VOC"/>
    <property type="match status" value="1"/>
</dbReference>
<evidence type="ECO:0000313" key="3">
    <source>
        <dbReference type="Proteomes" id="UP000253426"/>
    </source>
</evidence>
<dbReference type="CDD" id="cd07247">
    <property type="entry name" value="SgaA_N_like"/>
    <property type="match status" value="1"/>
</dbReference>
<gene>
    <name evidence="2" type="ORF">DES53_109137</name>
</gene>
<sequence length="137" mass="15054">MWAAQRPLANPSTTMKQNAINWFEIYTNDINKAADFYEKILKKELSKITNEKYNMAMFPCDLDNGVGGALTQMDKCQPGGGGTVVYLNVEGDLDGVLERIPKHGGTVVQPRLDIAPHGFIGIFKDLEGNVVGLHSMV</sequence>
<accession>A0A366HCK9</accession>
<dbReference type="Pfam" id="PF00903">
    <property type="entry name" value="Glyoxalase"/>
    <property type="match status" value="1"/>
</dbReference>
<comment type="caution">
    <text evidence="2">The sequence shown here is derived from an EMBL/GenBank/DDBJ whole genome shotgun (WGS) entry which is preliminary data.</text>
</comment>
<dbReference type="PANTHER" id="PTHR33993:SF2">
    <property type="entry name" value="VOC DOMAIN-CONTAINING PROTEIN"/>
    <property type="match status" value="1"/>
</dbReference>
<dbReference type="PANTHER" id="PTHR33993">
    <property type="entry name" value="GLYOXALASE-RELATED"/>
    <property type="match status" value="1"/>
</dbReference>
<evidence type="ECO:0000313" key="2">
    <source>
        <dbReference type="EMBL" id="RBP39710.1"/>
    </source>
</evidence>
<name>A0A366HCK9_9BACT</name>